<dbReference type="WBParaSite" id="PEQ_0001098801-mRNA-1">
    <property type="protein sequence ID" value="PEQ_0001098801-mRNA-1"/>
    <property type="gene ID" value="PEQ_0001098801"/>
</dbReference>
<evidence type="ECO:0000313" key="2">
    <source>
        <dbReference type="WBParaSite" id="PEQ_0001098801-mRNA-1"/>
    </source>
</evidence>
<protein>
    <submittedName>
        <fullName evidence="2">Uncharacterized protein</fullName>
    </submittedName>
</protein>
<keyword evidence="1" id="KW-1185">Reference proteome</keyword>
<dbReference type="AlphaFoldDB" id="A0A914RXD6"/>
<accession>A0A914RXD6</accession>
<evidence type="ECO:0000313" key="1">
    <source>
        <dbReference type="Proteomes" id="UP000887564"/>
    </source>
</evidence>
<organism evidence="1 2">
    <name type="scientific">Parascaris equorum</name>
    <name type="common">Equine roundworm</name>
    <dbReference type="NCBI Taxonomy" id="6256"/>
    <lineage>
        <taxon>Eukaryota</taxon>
        <taxon>Metazoa</taxon>
        <taxon>Ecdysozoa</taxon>
        <taxon>Nematoda</taxon>
        <taxon>Chromadorea</taxon>
        <taxon>Rhabditida</taxon>
        <taxon>Spirurina</taxon>
        <taxon>Ascaridomorpha</taxon>
        <taxon>Ascaridoidea</taxon>
        <taxon>Ascarididae</taxon>
        <taxon>Parascaris</taxon>
    </lineage>
</organism>
<sequence length="31" mass="3674">MILNHSTRMMNTSQALHAMWELIHQVRISSH</sequence>
<proteinExistence type="predicted"/>
<name>A0A914RXD6_PAREQ</name>
<dbReference type="Proteomes" id="UP000887564">
    <property type="component" value="Unplaced"/>
</dbReference>
<reference evidence="2" key="1">
    <citation type="submission" date="2022-11" db="UniProtKB">
        <authorList>
            <consortium name="WormBaseParasite"/>
        </authorList>
    </citation>
    <scope>IDENTIFICATION</scope>
</reference>